<dbReference type="PROSITE" id="PS50109">
    <property type="entry name" value="HIS_KIN"/>
    <property type="match status" value="1"/>
</dbReference>
<dbReference type="PANTHER" id="PTHR43304">
    <property type="entry name" value="PHYTOCHROME-LIKE PROTEIN CPH1"/>
    <property type="match status" value="1"/>
</dbReference>
<dbReference type="InterPro" id="IPR013655">
    <property type="entry name" value="PAS_fold_3"/>
</dbReference>
<keyword evidence="4" id="KW-0808">Transferase</keyword>
<keyword evidence="3" id="KW-0597">Phosphoprotein</keyword>
<keyword evidence="10" id="KW-1185">Reference proteome</keyword>
<dbReference type="InterPro" id="IPR001610">
    <property type="entry name" value="PAC"/>
</dbReference>
<dbReference type="Gene3D" id="3.30.565.10">
    <property type="entry name" value="Histidine kinase-like ATPase, C-terminal domain"/>
    <property type="match status" value="1"/>
</dbReference>
<dbReference type="CDD" id="cd00130">
    <property type="entry name" value="PAS"/>
    <property type="match status" value="2"/>
</dbReference>
<dbReference type="Pfam" id="PF08447">
    <property type="entry name" value="PAS_3"/>
    <property type="match status" value="1"/>
</dbReference>
<feature type="domain" description="PAC" evidence="8">
    <location>
        <begin position="196"/>
        <end position="247"/>
    </location>
</feature>
<accession>A0A256IR20</accession>
<dbReference type="SUPFAM" id="SSF55785">
    <property type="entry name" value="PYP-like sensor domain (PAS domain)"/>
    <property type="match status" value="2"/>
</dbReference>
<feature type="domain" description="Histidine kinase" evidence="6">
    <location>
        <begin position="251"/>
        <end position="455"/>
    </location>
</feature>
<dbReference type="PROSITE" id="PS50113">
    <property type="entry name" value="PAC"/>
    <property type="match status" value="2"/>
</dbReference>
<dbReference type="InterPro" id="IPR003594">
    <property type="entry name" value="HATPase_dom"/>
</dbReference>
<dbReference type="Gene3D" id="3.30.450.20">
    <property type="entry name" value="PAS domain"/>
    <property type="match status" value="2"/>
</dbReference>
<sequence>MLLDQAQDKVALLNDEGRFTYVNGAAERMLGFAPADLVGEDAFEYVHPDDREAVRRAFRDVIDRDEFAEDTVEYRHRAADGSWVWLSSRMSNLTDDGLDGYVVSSRDVTDRVLAERERAETASNLREIATVSGDVLWMFDADWSELRFVNPAYEEIYGTSIDALEDDPSTFLDAVHPEDVPAVEAAMKRLSEGTPVDMEYRVNPDENYNRCVWVQAEPITDDGEVVRITGFTRDVTDRRRRECQLVVMDNLLRHNLRNDLNVILGRAEYLDSEVPESAEHTAVIRRVGEQLLETAEKERDIIDLITEEREPERIELRETIADCVETARARHPTAAIAVSTPDPVAVEGRPELRPAVLELLENALRHGDGDDPTVDVALRRTPAGAEIVVRDDHAPIPPVEADVLRGDHDMTNVYHSSGLGLWLVHWSVDLSDGTIAVESGPERGNEITITLPATAE</sequence>
<comment type="caution">
    <text evidence="9">The sequence shown here is derived from an EMBL/GenBank/DDBJ whole genome shotgun (WGS) entry which is preliminary data.</text>
</comment>
<name>A0A256IR20_9EURY</name>
<dbReference type="SMART" id="SM00387">
    <property type="entry name" value="HATPase_c"/>
    <property type="match status" value="1"/>
</dbReference>
<evidence type="ECO:0000256" key="4">
    <source>
        <dbReference type="ARBA" id="ARBA00022679"/>
    </source>
</evidence>
<evidence type="ECO:0000256" key="1">
    <source>
        <dbReference type="ARBA" id="ARBA00000085"/>
    </source>
</evidence>
<organism evidence="9 10">
    <name type="scientific">Halorubrum halodurans</name>
    <dbReference type="NCBI Taxonomy" id="1383851"/>
    <lineage>
        <taxon>Archaea</taxon>
        <taxon>Methanobacteriati</taxon>
        <taxon>Methanobacteriota</taxon>
        <taxon>Stenosarchaea group</taxon>
        <taxon>Halobacteria</taxon>
        <taxon>Halobacteriales</taxon>
        <taxon>Haloferacaceae</taxon>
        <taxon>Halorubrum</taxon>
    </lineage>
</organism>
<evidence type="ECO:0000256" key="3">
    <source>
        <dbReference type="ARBA" id="ARBA00022553"/>
    </source>
</evidence>
<feature type="domain" description="PAS" evidence="7">
    <location>
        <begin position="1"/>
        <end position="65"/>
    </location>
</feature>
<evidence type="ECO:0000256" key="2">
    <source>
        <dbReference type="ARBA" id="ARBA00012438"/>
    </source>
</evidence>
<comment type="catalytic activity">
    <reaction evidence="1">
        <text>ATP + protein L-histidine = ADP + protein N-phospho-L-histidine.</text>
        <dbReference type="EC" id="2.7.13.3"/>
    </reaction>
</comment>
<evidence type="ECO:0000259" key="8">
    <source>
        <dbReference type="PROSITE" id="PS50113"/>
    </source>
</evidence>
<dbReference type="NCBIfam" id="TIGR00229">
    <property type="entry name" value="sensory_box"/>
    <property type="match status" value="2"/>
</dbReference>
<dbReference type="AlphaFoldDB" id="A0A256IR20"/>
<evidence type="ECO:0000313" key="9">
    <source>
        <dbReference type="EMBL" id="OYR58746.1"/>
    </source>
</evidence>
<dbReference type="CDD" id="cd00075">
    <property type="entry name" value="HATPase"/>
    <property type="match status" value="1"/>
</dbReference>
<dbReference type="InterPro" id="IPR005467">
    <property type="entry name" value="His_kinase_dom"/>
</dbReference>
<dbReference type="InterPro" id="IPR036890">
    <property type="entry name" value="HATPase_C_sf"/>
</dbReference>
<dbReference type="InterPro" id="IPR035965">
    <property type="entry name" value="PAS-like_dom_sf"/>
</dbReference>
<dbReference type="EMBL" id="NHPJ01000022">
    <property type="protein sequence ID" value="OYR58746.1"/>
    <property type="molecule type" value="Genomic_DNA"/>
</dbReference>
<keyword evidence="5 9" id="KW-0418">Kinase</keyword>
<evidence type="ECO:0000259" key="6">
    <source>
        <dbReference type="PROSITE" id="PS50109"/>
    </source>
</evidence>
<reference evidence="9 10" key="1">
    <citation type="journal article" date="2014" name="Front. Microbiol.">
        <title>Population and genomic analysis of the genus Halorubrum.</title>
        <authorList>
            <person name="Fullmer M.S."/>
            <person name="Soucy S.M."/>
            <person name="Swithers K.S."/>
            <person name="Makkay A.M."/>
            <person name="Wheeler R."/>
            <person name="Ventosa A."/>
            <person name="Gogarten J.P."/>
            <person name="Papke R.T."/>
        </authorList>
    </citation>
    <scope>NUCLEOTIDE SEQUENCE [LARGE SCALE GENOMIC DNA]</scope>
    <source>
        <strain evidence="9 10">Cb34</strain>
    </source>
</reference>
<gene>
    <name evidence="9" type="ORF">DJ70_02170</name>
</gene>
<dbReference type="PROSITE" id="PS50112">
    <property type="entry name" value="PAS"/>
    <property type="match status" value="2"/>
</dbReference>
<evidence type="ECO:0000256" key="5">
    <source>
        <dbReference type="ARBA" id="ARBA00022777"/>
    </source>
</evidence>
<dbReference type="SUPFAM" id="SSF55874">
    <property type="entry name" value="ATPase domain of HSP90 chaperone/DNA topoisomerase II/histidine kinase"/>
    <property type="match status" value="1"/>
</dbReference>
<dbReference type="InterPro" id="IPR013656">
    <property type="entry name" value="PAS_4"/>
</dbReference>
<feature type="domain" description="PAS" evidence="7">
    <location>
        <begin position="121"/>
        <end position="194"/>
    </location>
</feature>
<dbReference type="EC" id="2.7.13.3" evidence="2"/>
<dbReference type="Pfam" id="PF02518">
    <property type="entry name" value="HATPase_c"/>
    <property type="match status" value="1"/>
</dbReference>
<protein>
    <recommendedName>
        <fullName evidence="2">histidine kinase</fullName>
        <ecNumber evidence="2">2.7.13.3</ecNumber>
    </recommendedName>
</protein>
<dbReference type="Pfam" id="PF08448">
    <property type="entry name" value="PAS_4"/>
    <property type="match status" value="1"/>
</dbReference>
<dbReference type="InterPro" id="IPR000700">
    <property type="entry name" value="PAS-assoc_C"/>
</dbReference>
<dbReference type="InterPro" id="IPR000014">
    <property type="entry name" value="PAS"/>
</dbReference>
<dbReference type="SMART" id="SM00086">
    <property type="entry name" value="PAC"/>
    <property type="match status" value="2"/>
</dbReference>
<evidence type="ECO:0000313" key="10">
    <source>
        <dbReference type="Proteomes" id="UP000216308"/>
    </source>
</evidence>
<dbReference type="GO" id="GO:0004673">
    <property type="term" value="F:protein histidine kinase activity"/>
    <property type="evidence" value="ECO:0007669"/>
    <property type="project" value="UniProtKB-EC"/>
</dbReference>
<feature type="domain" description="PAC" evidence="8">
    <location>
        <begin position="70"/>
        <end position="120"/>
    </location>
</feature>
<dbReference type="InterPro" id="IPR052162">
    <property type="entry name" value="Sensor_kinase/Photoreceptor"/>
</dbReference>
<proteinExistence type="predicted"/>
<dbReference type="PANTHER" id="PTHR43304:SF1">
    <property type="entry name" value="PAC DOMAIN-CONTAINING PROTEIN"/>
    <property type="match status" value="1"/>
</dbReference>
<dbReference type="SMART" id="SM00091">
    <property type="entry name" value="PAS"/>
    <property type="match status" value="2"/>
</dbReference>
<dbReference type="Proteomes" id="UP000216308">
    <property type="component" value="Unassembled WGS sequence"/>
</dbReference>
<evidence type="ECO:0000259" key="7">
    <source>
        <dbReference type="PROSITE" id="PS50112"/>
    </source>
</evidence>